<name>A0A0F9T3V6_9ZZZZ</name>
<evidence type="ECO:0000313" key="1">
    <source>
        <dbReference type="EMBL" id="KKN73824.1"/>
    </source>
</evidence>
<reference evidence="1" key="1">
    <citation type="journal article" date="2015" name="Nature">
        <title>Complex archaea that bridge the gap between prokaryotes and eukaryotes.</title>
        <authorList>
            <person name="Spang A."/>
            <person name="Saw J.H."/>
            <person name="Jorgensen S.L."/>
            <person name="Zaremba-Niedzwiedzka K."/>
            <person name="Martijn J."/>
            <person name="Lind A.E."/>
            <person name="van Eijk R."/>
            <person name="Schleper C."/>
            <person name="Guy L."/>
            <person name="Ettema T.J."/>
        </authorList>
    </citation>
    <scope>NUCLEOTIDE SEQUENCE</scope>
</reference>
<comment type="caution">
    <text evidence="1">The sequence shown here is derived from an EMBL/GenBank/DDBJ whole genome shotgun (WGS) entry which is preliminary data.</text>
</comment>
<accession>A0A0F9T3V6</accession>
<dbReference type="EMBL" id="LAZR01000336">
    <property type="protein sequence ID" value="KKN73824.1"/>
    <property type="molecule type" value="Genomic_DNA"/>
</dbReference>
<dbReference type="AlphaFoldDB" id="A0A0F9T3V6"/>
<organism evidence="1">
    <name type="scientific">marine sediment metagenome</name>
    <dbReference type="NCBI Taxonomy" id="412755"/>
    <lineage>
        <taxon>unclassified sequences</taxon>
        <taxon>metagenomes</taxon>
        <taxon>ecological metagenomes</taxon>
    </lineage>
</organism>
<gene>
    <name evidence="1" type="ORF">LCGC14_0396260</name>
</gene>
<protein>
    <submittedName>
        <fullName evidence="1">Uncharacterized protein</fullName>
    </submittedName>
</protein>
<proteinExistence type="predicted"/>
<sequence>MHLDTAVKSWRPKGWKNSYKDLPIVHLEWDDGRVIHYSPPVIYEAGADDLYDALWKMAKESPTGTFTLDTNTINIYNEEDNAEDTD</sequence>